<dbReference type="GO" id="GO:0006612">
    <property type="term" value="P:protein targeting to membrane"/>
    <property type="evidence" value="ECO:0007669"/>
    <property type="project" value="TreeGrafter"/>
</dbReference>
<evidence type="ECO:0000256" key="7">
    <source>
        <dbReference type="ARBA" id="ARBA00038298"/>
    </source>
</evidence>
<feature type="transmembrane region" description="Helical" evidence="8">
    <location>
        <begin position="34"/>
        <end position="55"/>
    </location>
</feature>
<dbReference type="GO" id="GO:0019706">
    <property type="term" value="F:protein-cysteine S-palmitoyltransferase activity"/>
    <property type="evidence" value="ECO:0007669"/>
    <property type="project" value="UniProtKB-EC"/>
</dbReference>
<evidence type="ECO:0000256" key="2">
    <source>
        <dbReference type="ARBA" id="ARBA00022679"/>
    </source>
</evidence>
<feature type="domain" description="Palmitoyltransferase DHHC" evidence="9">
    <location>
        <begin position="103"/>
        <end position="172"/>
    </location>
</feature>
<protein>
    <recommendedName>
        <fullName evidence="8">Palmitoyltransferase</fullName>
        <ecNumber evidence="8">2.3.1.225</ecNumber>
    </recommendedName>
</protein>
<keyword evidence="4 8" id="KW-1133">Transmembrane helix</keyword>
<accession>A0A1R2C4D7</accession>
<organism evidence="10 11">
    <name type="scientific">Stentor coeruleus</name>
    <dbReference type="NCBI Taxonomy" id="5963"/>
    <lineage>
        <taxon>Eukaryota</taxon>
        <taxon>Sar</taxon>
        <taxon>Alveolata</taxon>
        <taxon>Ciliophora</taxon>
        <taxon>Postciliodesmatophora</taxon>
        <taxon>Heterotrichea</taxon>
        <taxon>Heterotrichida</taxon>
        <taxon>Stentoridae</taxon>
        <taxon>Stentor</taxon>
    </lineage>
</organism>
<dbReference type="GO" id="GO:0005783">
    <property type="term" value="C:endoplasmic reticulum"/>
    <property type="evidence" value="ECO:0007669"/>
    <property type="project" value="TreeGrafter"/>
</dbReference>
<evidence type="ECO:0000256" key="5">
    <source>
        <dbReference type="ARBA" id="ARBA00023136"/>
    </source>
</evidence>
<keyword evidence="11" id="KW-1185">Reference proteome</keyword>
<dbReference type="InterPro" id="IPR001594">
    <property type="entry name" value="Palmitoyltrfase_DHHC"/>
</dbReference>
<dbReference type="GO" id="GO:0016020">
    <property type="term" value="C:membrane"/>
    <property type="evidence" value="ECO:0007669"/>
    <property type="project" value="UniProtKB-SubCell"/>
</dbReference>
<comment type="catalytic activity">
    <reaction evidence="8">
        <text>L-cysteinyl-[protein] + hexadecanoyl-CoA = S-hexadecanoyl-L-cysteinyl-[protein] + CoA</text>
        <dbReference type="Rhea" id="RHEA:36683"/>
        <dbReference type="Rhea" id="RHEA-COMP:10131"/>
        <dbReference type="Rhea" id="RHEA-COMP:11032"/>
        <dbReference type="ChEBI" id="CHEBI:29950"/>
        <dbReference type="ChEBI" id="CHEBI:57287"/>
        <dbReference type="ChEBI" id="CHEBI:57379"/>
        <dbReference type="ChEBI" id="CHEBI:74151"/>
        <dbReference type="EC" id="2.3.1.225"/>
    </reaction>
</comment>
<dbReference type="PANTHER" id="PTHR22883">
    <property type="entry name" value="ZINC FINGER DHHC DOMAIN CONTAINING PROTEIN"/>
    <property type="match status" value="1"/>
</dbReference>
<name>A0A1R2C4D7_9CILI</name>
<evidence type="ECO:0000313" key="11">
    <source>
        <dbReference type="Proteomes" id="UP000187209"/>
    </source>
</evidence>
<comment type="subcellular location">
    <subcellularLocation>
        <location evidence="1">Membrane</location>
        <topology evidence="1">Multi-pass membrane protein</topology>
    </subcellularLocation>
</comment>
<evidence type="ECO:0000256" key="3">
    <source>
        <dbReference type="ARBA" id="ARBA00022692"/>
    </source>
</evidence>
<comment type="domain">
    <text evidence="8">The DHHC domain is required for palmitoyltransferase activity.</text>
</comment>
<dbReference type="EC" id="2.3.1.225" evidence="8"/>
<dbReference type="PROSITE" id="PS50216">
    <property type="entry name" value="DHHC"/>
    <property type="match status" value="1"/>
</dbReference>
<dbReference type="GO" id="GO:0005794">
    <property type="term" value="C:Golgi apparatus"/>
    <property type="evidence" value="ECO:0007669"/>
    <property type="project" value="TreeGrafter"/>
</dbReference>
<dbReference type="OrthoDB" id="4096362at2759"/>
<comment type="caution">
    <text evidence="10">The sequence shown here is derived from an EMBL/GenBank/DDBJ whole genome shotgun (WGS) entry which is preliminary data.</text>
</comment>
<feature type="transmembrane region" description="Helical" evidence="8">
    <location>
        <begin position="67"/>
        <end position="88"/>
    </location>
</feature>
<keyword evidence="5 8" id="KW-0472">Membrane</keyword>
<keyword evidence="3 8" id="KW-0812">Transmembrane</keyword>
<dbReference type="AlphaFoldDB" id="A0A1R2C4D7"/>
<evidence type="ECO:0000259" key="9">
    <source>
        <dbReference type="Pfam" id="PF01529"/>
    </source>
</evidence>
<dbReference type="Pfam" id="PF01529">
    <property type="entry name" value="DHHC"/>
    <property type="match status" value="1"/>
</dbReference>
<reference evidence="10 11" key="1">
    <citation type="submission" date="2016-11" db="EMBL/GenBank/DDBJ databases">
        <title>The macronuclear genome of Stentor coeruleus: a giant cell with tiny introns.</title>
        <authorList>
            <person name="Slabodnick M."/>
            <person name="Ruby J.G."/>
            <person name="Reiff S.B."/>
            <person name="Swart E.C."/>
            <person name="Gosai S."/>
            <person name="Prabakaran S."/>
            <person name="Witkowska E."/>
            <person name="Larue G.E."/>
            <person name="Fisher S."/>
            <person name="Freeman R.M."/>
            <person name="Gunawardena J."/>
            <person name="Chu W."/>
            <person name="Stover N.A."/>
            <person name="Gregory B.D."/>
            <person name="Nowacki M."/>
            <person name="Derisi J."/>
            <person name="Roy S.W."/>
            <person name="Marshall W.F."/>
            <person name="Sood P."/>
        </authorList>
    </citation>
    <scope>NUCLEOTIDE SEQUENCE [LARGE SCALE GENOMIC DNA]</scope>
    <source>
        <strain evidence="10">WM001</strain>
    </source>
</reference>
<gene>
    <name evidence="10" type="ORF">SteCoe_15161</name>
</gene>
<proteinExistence type="inferred from homology"/>
<dbReference type="PANTHER" id="PTHR22883:SF23">
    <property type="entry name" value="PALMITOYLTRANSFERASE ZDHHC6"/>
    <property type="match status" value="1"/>
</dbReference>
<comment type="similarity">
    <text evidence="7">Belongs to the DHHC palmitoyltransferase family. PFA5 subfamily.</text>
</comment>
<evidence type="ECO:0000256" key="8">
    <source>
        <dbReference type="RuleBase" id="RU079119"/>
    </source>
</evidence>
<dbReference type="InterPro" id="IPR039859">
    <property type="entry name" value="PFA4/ZDH16/20/ERF2-like"/>
</dbReference>
<keyword evidence="6 8" id="KW-0012">Acyltransferase</keyword>
<evidence type="ECO:0000313" key="10">
    <source>
        <dbReference type="EMBL" id="OMJ83857.1"/>
    </source>
</evidence>
<dbReference type="Proteomes" id="UP000187209">
    <property type="component" value="Unassembled WGS sequence"/>
</dbReference>
<dbReference type="EMBL" id="MPUH01000289">
    <property type="protein sequence ID" value="OMJ83857.1"/>
    <property type="molecule type" value="Genomic_DNA"/>
</dbReference>
<sequence length="176" mass="19893">MEIECRKGLRKSFGHLKCFGFIGGDPLFCIGPHWPFFICLFSFLLITGLFFICFISPSIGSSNTITGVSVFCFLLINFLMAALINPGIEMRTVRDEDLEPDDPDNFCSICEVYKSYKTEHCDDCGVCIQEYDHHCPWTGKCIGGGNVNFFYCFLFGLLVCFLYCIVTLAMTAQEKK</sequence>
<evidence type="ECO:0000256" key="6">
    <source>
        <dbReference type="ARBA" id="ARBA00023315"/>
    </source>
</evidence>
<feature type="transmembrane region" description="Helical" evidence="8">
    <location>
        <begin position="148"/>
        <end position="170"/>
    </location>
</feature>
<keyword evidence="2 8" id="KW-0808">Transferase</keyword>
<evidence type="ECO:0000256" key="4">
    <source>
        <dbReference type="ARBA" id="ARBA00022989"/>
    </source>
</evidence>
<evidence type="ECO:0000256" key="1">
    <source>
        <dbReference type="ARBA" id="ARBA00004141"/>
    </source>
</evidence>